<dbReference type="GO" id="GO:0005768">
    <property type="term" value="C:endosome"/>
    <property type="evidence" value="ECO:0007669"/>
    <property type="project" value="TreeGrafter"/>
</dbReference>
<dbReference type="STRING" id="3775.A0A1Q3BQC4"/>
<accession>A0A1Q3BQC4</accession>
<feature type="region of interest" description="Disordered" evidence="5">
    <location>
        <begin position="178"/>
        <end position="202"/>
    </location>
</feature>
<evidence type="ECO:0000259" key="6">
    <source>
        <dbReference type="PROSITE" id="PS50942"/>
    </source>
</evidence>
<dbReference type="GO" id="GO:0030276">
    <property type="term" value="F:clathrin binding"/>
    <property type="evidence" value="ECO:0007669"/>
    <property type="project" value="TreeGrafter"/>
</dbReference>
<reference evidence="8" key="1">
    <citation type="submission" date="2016-04" db="EMBL/GenBank/DDBJ databases">
        <title>Cephalotus genome sequencing.</title>
        <authorList>
            <person name="Fukushima K."/>
            <person name="Hasebe M."/>
            <person name="Fang X."/>
        </authorList>
    </citation>
    <scope>NUCLEOTIDE SEQUENCE [LARGE SCALE GENOMIC DNA]</scope>
    <source>
        <strain evidence="8">cv. St1</strain>
    </source>
</reference>
<dbReference type="Pfam" id="PF01417">
    <property type="entry name" value="ENTH"/>
    <property type="match status" value="1"/>
</dbReference>
<dbReference type="GO" id="GO:0006897">
    <property type="term" value="P:endocytosis"/>
    <property type="evidence" value="ECO:0007669"/>
    <property type="project" value="TreeGrafter"/>
</dbReference>
<dbReference type="GO" id="GO:0005794">
    <property type="term" value="C:Golgi apparatus"/>
    <property type="evidence" value="ECO:0007669"/>
    <property type="project" value="UniProtKB-SubCell"/>
</dbReference>
<keyword evidence="3" id="KW-0333">Golgi apparatus</keyword>
<protein>
    <submittedName>
        <fullName evidence="7">ENTH domain-containing protein</fullName>
    </submittedName>
</protein>
<keyword evidence="4" id="KW-0968">Cytoplasmic vesicle</keyword>
<dbReference type="GO" id="GO:0005886">
    <property type="term" value="C:plasma membrane"/>
    <property type="evidence" value="ECO:0007669"/>
    <property type="project" value="TreeGrafter"/>
</dbReference>
<dbReference type="InParanoid" id="A0A1Q3BQC4"/>
<dbReference type="PANTHER" id="PTHR12276:SF95">
    <property type="entry name" value="ENTH_VHS FAMILY PROTEIN"/>
    <property type="match status" value="1"/>
</dbReference>
<dbReference type="Gene3D" id="1.25.40.90">
    <property type="match status" value="1"/>
</dbReference>
<dbReference type="CDD" id="cd03571">
    <property type="entry name" value="ENTH"/>
    <property type="match status" value="1"/>
</dbReference>
<dbReference type="InterPro" id="IPR013809">
    <property type="entry name" value="ENTH"/>
</dbReference>
<evidence type="ECO:0000313" key="7">
    <source>
        <dbReference type="EMBL" id="GAV70165.1"/>
    </source>
</evidence>
<dbReference type="PROSITE" id="PS50942">
    <property type="entry name" value="ENTH"/>
    <property type="match status" value="1"/>
</dbReference>
<dbReference type="GO" id="GO:0030125">
    <property type="term" value="C:clathrin vesicle coat"/>
    <property type="evidence" value="ECO:0007669"/>
    <property type="project" value="TreeGrafter"/>
</dbReference>
<sequence length="308" mass="34242">MGTLLLHRIKRQASSFLQEKYKTARLALTDVTPTELLAEEATNDDPWGPDARTMTQIAAASFEIDGYWRICDILHWRLGTVDWKQWRQSYKSLVLLEFLLTHGPVDFVEDFQCDSDIIKELGTFKHIDQKGFDWGANMQKKSESILALLRGGEALQEARLKALKITKEIQGFGSPILSSYSSSSPSSSSRASRTSSFGSYCSSGSTWNDINNELNKLERISSPKESMGYYSQGGIQDTYQVNNNDAEGEGSHIWDCPQIDESGSLIEPEDDEDAKTGGLISKICSKLVGGISPLQKCKGEKVAFSKFI</sequence>
<dbReference type="InterPro" id="IPR008942">
    <property type="entry name" value="ENTH_VHS"/>
</dbReference>
<evidence type="ECO:0000313" key="8">
    <source>
        <dbReference type="Proteomes" id="UP000187406"/>
    </source>
</evidence>
<dbReference type="SMART" id="SM00273">
    <property type="entry name" value="ENTH"/>
    <property type="match status" value="1"/>
</dbReference>
<dbReference type="SUPFAM" id="SSF48464">
    <property type="entry name" value="ENTH/VHS domain"/>
    <property type="match status" value="1"/>
</dbReference>
<evidence type="ECO:0000256" key="3">
    <source>
        <dbReference type="ARBA" id="ARBA00023034"/>
    </source>
</evidence>
<organism evidence="7 8">
    <name type="scientific">Cephalotus follicularis</name>
    <name type="common">Albany pitcher plant</name>
    <dbReference type="NCBI Taxonomy" id="3775"/>
    <lineage>
        <taxon>Eukaryota</taxon>
        <taxon>Viridiplantae</taxon>
        <taxon>Streptophyta</taxon>
        <taxon>Embryophyta</taxon>
        <taxon>Tracheophyta</taxon>
        <taxon>Spermatophyta</taxon>
        <taxon>Magnoliopsida</taxon>
        <taxon>eudicotyledons</taxon>
        <taxon>Gunneridae</taxon>
        <taxon>Pentapetalae</taxon>
        <taxon>rosids</taxon>
        <taxon>fabids</taxon>
        <taxon>Oxalidales</taxon>
        <taxon>Cephalotaceae</taxon>
        <taxon>Cephalotus</taxon>
    </lineage>
</organism>
<dbReference type="EMBL" id="BDDD01000788">
    <property type="protein sequence ID" value="GAV70165.1"/>
    <property type="molecule type" value="Genomic_DNA"/>
</dbReference>
<keyword evidence="8" id="KW-1185">Reference proteome</keyword>
<gene>
    <name evidence="7" type="ORF">CFOL_v3_13663</name>
</gene>
<name>A0A1Q3BQC4_CEPFO</name>
<evidence type="ECO:0000256" key="2">
    <source>
        <dbReference type="ARBA" id="ARBA00004555"/>
    </source>
</evidence>
<feature type="domain" description="ENTH" evidence="6">
    <location>
        <begin position="26"/>
        <end position="159"/>
    </location>
</feature>
<evidence type="ECO:0000256" key="5">
    <source>
        <dbReference type="SAM" id="MobiDB-lite"/>
    </source>
</evidence>
<evidence type="ECO:0000256" key="4">
    <source>
        <dbReference type="ARBA" id="ARBA00023329"/>
    </source>
</evidence>
<comment type="subcellular location">
    <subcellularLocation>
        <location evidence="1">Cytoplasmic vesicle</location>
        <location evidence="1">Clathrin-coated vesicle</location>
    </subcellularLocation>
    <subcellularLocation>
        <location evidence="2">Golgi apparatus</location>
    </subcellularLocation>
</comment>
<evidence type="ECO:0000256" key="1">
    <source>
        <dbReference type="ARBA" id="ARBA00004132"/>
    </source>
</evidence>
<dbReference type="PANTHER" id="PTHR12276">
    <property type="entry name" value="EPSIN/ENT-RELATED"/>
    <property type="match status" value="1"/>
</dbReference>
<dbReference type="OrthoDB" id="4033880at2759"/>
<comment type="caution">
    <text evidence="7">The sequence shown here is derived from an EMBL/GenBank/DDBJ whole genome shotgun (WGS) entry which is preliminary data.</text>
</comment>
<proteinExistence type="predicted"/>
<dbReference type="AlphaFoldDB" id="A0A1Q3BQC4"/>
<dbReference type="GO" id="GO:0005543">
    <property type="term" value="F:phospholipid binding"/>
    <property type="evidence" value="ECO:0007669"/>
    <property type="project" value="TreeGrafter"/>
</dbReference>
<dbReference type="Proteomes" id="UP000187406">
    <property type="component" value="Unassembled WGS sequence"/>
</dbReference>